<keyword evidence="3" id="KW-1185">Reference proteome</keyword>
<name>A0ABU0I5Y5_9HYPH</name>
<keyword evidence="1" id="KW-0472">Membrane</keyword>
<keyword evidence="1" id="KW-1133">Transmembrane helix</keyword>
<evidence type="ECO:0000313" key="3">
    <source>
        <dbReference type="Proteomes" id="UP001231124"/>
    </source>
</evidence>
<accession>A0ABU0I5Y5</accession>
<protein>
    <submittedName>
        <fullName evidence="2">Uncharacterized protein</fullName>
    </submittedName>
</protein>
<dbReference type="EMBL" id="JAUSVP010000025">
    <property type="protein sequence ID" value="MDQ0450030.1"/>
    <property type="molecule type" value="Genomic_DNA"/>
</dbReference>
<organism evidence="2 3">
    <name type="scientific">Methylobacterium aerolatum</name>
    <dbReference type="NCBI Taxonomy" id="418708"/>
    <lineage>
        <taxon>Bacteria</taxon>
        <taxon>Pseudomonadati</taxon>
        <taxon>Pseudomonadota</taxon>
        <taxon>Alphaproteobacteria</taxon>
        <taxon>Hyphomicrobiales</taxon>
        <taxon>Methylobacteriaceae</taxon>
        <taxon>Methylobacterium</taxon>
    </lineage>
</organism>
<reference evidence="2 3" key="1">
    <citation type="submission" date="2023-07" db="EMBL/GenBank/DDBJ databases">
        <title>Genomic Encyclopedia of Type Strains, Phase IV (KMG-IV): sequencing the most valuable type-strain genomes for metagenomic binning, comparative biology and taxonomic classification.</title>
        <authorList>
            <person name="Goeker M."/>
        </authorList>
    </citation>
    <scope>NUCLEOTIDE SEQUENCE [LARGE SCALE GENOMIC DNA]</scope>
    <source>
        <strain evidence="2 3">DSM 19013</strain>
    </source>
</reference>
<evidence type="ECO:0000313" key="2">
    <source>
        <dbReference type="EMBL" id="MDQ0450030.1"/>
    </source>
</evidence>
<feature type="transmembrane region" description="Helical" evidence="1">
    <location>
        <begin position="20"/>
        <end position="42"/>
    </location>
</feature>
<dbReference type="Proteomes" id="UP001231124">
    <property type="component" value="Unassembled WGS sequence"/>
</dbReference>
<evidence type="ECO:0000256" key="1">
    <source>
        <dbReference type="SAM" id="Phobius"/>
    </source>
</evidence>
<gene>
    <name evidence="2" type="ORF">QO012_004555</name>
</gene>
<comment type="caution">
    <text evidence="2">The sequence shown here is derived from an EMBL/GenBank/DDBJ whole genome shotgun (WGS) entry which is preliminary data.</text>
</comment>
<sequence>MTHHVETLDLLNTLLLNLPGTLSGVAAVFGSLTAFLTALHMLRTGRSHH</sequence>
<keyword evidence="1" id="KW-0812">Transmembrane</keyword>
<proteinExistence type="predicted"/>